<dbReference type="Proteomes" id="UP001346869">
    <property type="component" value="Unassembled WGS sequence"/>
</dbReference>
<protein>
    <submittedName>
        <fullName evidence="2">Uncharacterized protein</fullName>
    </submittedName>
</protein>
<feature type="region of interest" description="Disordered" evidence="1">
    <location>
        <begin position="1"/>
        <end position="83"/>
    </location>
</feature>
<dbReference type="EMBL" id="JAUZQC010000011">
    <property type="protein sequence ID" value="KAK5863569.1"/>
    <property type="molecule type" value="Genomic_DNA"/>
</dbReference>
<gene>
    <name evidence="2" type="ORF">PBY51_000592</name>
</gene>
<keyword evidence="3" id="KW-1185">Reference proteome</keyword>
<accession>A0AAN7XNA8</accession>
<proteinExistence type="predicted"/>
<comment type="caution">
    <text evidence="2">The sequence shown here is derived from an EMBL/GenBank/DDBJ whole genome shotgun (WGS) entry which is preliminary data.</text>
</comment>
<reference evidence="2 3" key="2">
    <citation type="journal article" date="2023" name="Mol. Biol. Evol.">
        <title>Genomics of Secondarily Temperate Adaptation in the Only Non-Antarctic Icefish.</title>
        <authorList>
            <person name="Rivera-Colon A.G."/>
            <person name="Rayamajhi N."/>
            <person name="Minhas B.F."/>
            <person name="Madrigal G."/>
            <person name="Bilyk K.T."/>
            <person name="Yoon V."/>
            <person name="Hune M."/>
            <person name="Gregory S."/>
            <person name="Cheng C.H.C."/>
            <person name="Catchen J.M."/>
        </authorList>
    </citation>
    <scope>NUCLEOTIDE SEQUENCE [LARGE SCALE GENOMIC DNA]</scope>
    <source>
        <tissue evidence="2">Blood</tissue>
    </source>
</reference>
<evidence type="ECO:0000313" key="3">
    <source>
        <dbReference type="Proteomes" id="UP001346869"/>
    </source>
</evidence>
<evidence type="ECO:0000256" key="1">
    <source>
        <dbReference type="SAM" id="MobiDB-lite"/>
    </source>
</evidence>
<organism evidence="2 3">
    <name type="scientific">Eleginops maclovinus</name>
    <name type="common">Patagonian blennie</name>
    <name type="synonym">Eleginus maclovinus</name>
    <dbReference type="NCBI Taxonomy" id="56733"/>
    <lineage>
        <taxon>Eukaryota</taxon>
        <taxon>Metazoa</taxon>
        <taxon>Chordata</taxon>
        <taxon>Craniata</taxon>
        <taxon>Vertebrata</taxon>
        <taxon>Euteleostomi</taxon>
        <taxon>Actinopterygii</taxon>
        <taxon>Neopterygii</taxon>
        <taxon>Teleostei</taxon>
        <taxon>Neoteleostei</taxon>
        <taxon>Acanthomorphata</taxon>
        <taxon>Eupercaria</taxon>
        <taxon>Perciformes</taxon>
        <taxon>Notothenioidei</taxon>
        <taxon>Eleginopidae</taxon>
        <taxon>Eleginops</taxon>
    </lineage>
</organism>
<evidence type="ECO:0000313" key="2">
    <source>
        <dbReference type="EMBL" id="KAK5863569.1"/>
    </source>
</evidence>
<sequence>MWVRAAPGATSPQGPLQDNHNSSPRADAIAGIPTRNRDAFTQGTDTLAAAPQSIHQSLKGVVSAKGHSSHPNSPPWKGQGHQG</sequence>
<name>A0AAN7XNA8_ELEMC</name>
<dbReference type="AlphaFoldDB" id="A0AAN7XNA8"/>
<reference evidence="2 3" key="1">
    <citation type="journal article" date="2023" name="Genes (Basel)">
        <title>Chromosome-Level Genome Assembly and Circadian Gene Repertoire of the Patagonia Blennie Eleginops maclovinus-The Closest Ancestral Proxy of Antarctic Cryonotothenioids.</title>
        <authorList>
            <person name="Cheng C.C."/>
            <person name="Rivera-Colon A.G."/>
            <person name="Minhas B.F."/>
            <person name="Wilson L."/>
            <person name="Rayamajhi N."/>
            <person name="Vargas-Chacoff L."/>
            <person name="Catchen J.M."/>
        </authorList>
    </citation>
    <scope>NUCLEOTIDE SEQUENCE [LARGE SCALE GENOMIC DNA]</scope>
    <source>
        <strain evidence="2">JMC-PN-2008</strain>
    </source>
</reference>
<feature type="compositionally biased region" description="Polar residues" evidence="1">
    <location>
        <begin position="10"/>
        <end position="24"/>
    </location>
</feature>